<reference evidence="3" key="1">
    <citation type="submission" date="2018-03" db="EMBL/GenBank/DDBJ databases">
        <authorList>
            <person name="Guldener U."/>
        </authorList>
    </citation>
    <scope>NUCLEOTIDE SEQUENCE</scope>
</reference>
<dbReference type="Pfam" id="PF10615">
    <property type="entry name" value="DUF2470"/>
    <property type="match status" value="1"/>
</dbReference>
<gene>
    <name evidence="3" type="ORF">DNG_06956</name>
</gene>
<feature type="transmembrane region" description="Helical" evidence="1">
    <location>
        <begin position="189"/>
        <end position="206"/>
    </location>
</feature>
<comment type="caution">
    <text evidence="3">The sequence shown here is derived from an EMBL/GenBank/DDBJ whole genome shotgun (WGS) entry which is preliminary data.</text>
</comment>
<organism evidence="3 4">
    <name type="scientific">Cephalotrichum gorgonifer</name>
    <dbReference type="NCBI Taxonomy" id="2041049"/>
    <lineage>
        <taxon>Eukaryota</taxon>
        <taxon>Fungi</taxon>
        <taxon>Dikarya</taxon>
        <taxon>Ascomycota</taxon>
        <taxon>Pezizomycotina</taxon>
        <taxon>Sordariomycetes</taxon>
        <taxon>Hypocreomycetidae</taxon>
        <taxon>Microascales</taxon>
        <taxon>Microascaceae</taxon>
        <taxon>Cephalotrichum</taxon>
    </lineage>
</organism>
<dbReference type="InterPro" id="IPR037119">
    <property type="entry name" value="Haem_oxidase_HugZ-like_sf"/>
</dbReference>
<proteinExistence type="predicted"/>
<keyword evidence="4" id="KW-1185">Reference proteome</keyword>
<keyword evidence="1" id="KW-0472">Membrane</keyword>
<dbReference type="EMBL" id="ONZQ02000010">
    <property type="protein sequence ID" value="SPO04273.1"/>
    <property type="molecule type" value="Genomic_DNA"/>
</dbReference>
<dbReference type="AlphaFoldDB" id="A0AAE8SX11"/>
<keyword evidence="1" id="KW-0812">Transmembrane</keyword>
<evidence type="ECO:0000256" key="1">
    <source>
        <dbReference type="SAM" id="Phobius"/>
    </source>
</evidence>
<dbReference type="PANTHER" id="PTHR37783:SF1">
    <property type="entry name" value="MEMBRANE PROTEIN, PUTATIVE (AFU_ORTHOLOGUE AFUA_1G04315)-RELATED"/>
    <property type="match status" value="1"/>
</dbReference>
<sequence length="223" mass="25509">MASSNTEAAMRTRIVNHMNKDHKAELSRYLRHSAKVPAHLAKSPVMKEISLENMTIQSDDGALHLVPFEPPMRSYADARKRAVEMDSVARQALGLGDVDINQYAPPTGFGLFVFCAVIFYFYCFFSLPWQVPGSVMHSFWEGAFPGGVKMQAWVVRLIFIPVVGIHVSEAMTLDRSRLQKFGVQRGSRLWWAWMVTCFFEGLPAFWRFDEMVKETRDIRKKAL</sequence>
<dbReference type="Gene3D" id="3.20.180.10">
    <property type="entry name" value="PNP-oxidase-like"/>
    <property type="match status" value="1"/>
</dbReference>
<keyword evidence="1" id="KW-1133">Transmembrane helix</keyword>
<dbReference type="InterPro" id="IPR019595">
    <property type="entry name" value="DUF2470"/>
</dbReference>
<evidence type="ECO:0000313" key="3">
    <source>
        <dbReference type="EMBL" id="SPO04273.1"/>
    </source>
</evidence>
<name>A0AAE8SX11_9PEZI</name>
<protein>
    <submittedName>
        <fullName evidence="3">Related to integral membrane protein</fullName>
    </submittedName>
</protein>
<dbReference type="PANTHER" id="PTHR37783">
    <property type="entry name" value="MEMBRANE PROTEIN, PUTATIVE (AFU_ORTHOLOGUE AFUA_1G04315)-RELATED"/>
    <property type="match status" value="1"/>
</dbReference>
<feature type="transmembrane region" description="Helical" evidence="1">
    <location>
        <begin position="109"/>
        <end position="130"/>
    </location>
</feature>
<evidence type="ECO:0000259" key="2">
    <source>
        <dbReference type="Pfam" id="PF10615"/>
    </source>
</evidence>
<dbReference type="Proteomes" id="UP001187682">
    <property type="component" value="Unassembled WGS sequence"/>
</dbReference>
<feature type="transmembrane region" description="Helical" evidence="1">
    <location>
        <begin position="150"/>
        <end position="168"/>
    </location>
</feature>
<evidence type="ECO:0000313" key="4">
    <source>
        <dbReference type="Proteomes" id="UP001187682"/>
    </source>
</evidence>
<accession>A0AAE8SX11</accession>
<feature type="domain" description="DUF2470" evidence="2">
    <location>
        <begin position="12"/>
        <end position="85"/>
    </location>
</feature>